<dbReference type="Pfam" id="PF01580">
    <property type="entry name" value="FtsK_SpoIIIE"/>
    <property type="match status" value="1"/>
</dbReference>
<evidence type="ECO:0000256" key="6">
    <source>
        <dbReference type="ARBA" id="ARBA00022741"/>
    </source>
</evidence>
<dbReference type="Pfam" id="PF09397">
    <property type="entry name" value="FtsK_gamma"/>
    <property type="match status" value="1"/>
</dbReference>
<evidence type="ECO:0000256" key="1">
    <source>
        <dbReference type="ARBA" id="ARBA00004651"/>
    </source>
</evidence>
<proteinExistence type="inferred from homology"/>
<dbReference type="CDD" id="cd01127">
    <property type="entry name" value="TrwB_TraG_TraD_VirD4"/>
    <property type="match status" value="1"/>
</dbReference>
<evidence type="ECO:0000256" key="12">
    <source>
        <dbReference type="ARBA" id="ARBA00023306"/>
    </source>
</evidence>
<evidence type="ECO:0000256" key="11">
    <source>
        <dbReference type="ARBA" id="ARBA00023136"/>
    </source>
</evidence>
<keyword evidence="10" id="KW-0238">DNA-binding</keyword>
<evidence type="ECO:0000256" key="13">
    <source>
        <dbReference type="PROSITE-ProRule" id="PRU00289"/>
    </source>
</evidence>
<feature type="transmembrane region" description="Helical" evidence="15">
    <location>
        <begin position="93"/>
        <end position="111"/>
    </location>
</feature>
<evidence type="ECO:0000256" key="8">
    <source>
        <dbReference type="ARBA" id="ARBA00022840"/>
    </source>
</evidence>
<sequence>MNKNTSFEKKSKVVHPEARGLILLALTVIVLLSLISFRFDAPHQNWLGLIGWGLGFGFNYLFGISSYLIAGFGLWLGWKLILNQKPIYMLSKLFCFLILCFSCCFLLNLLAENKWTYTQLFENRVYTESYFFELPYPYSTLRYNLGGVPLYYLYKDIPTFNLQHMLSDVGIFITFFITACVSFLFLMEIELLAIGRKLKSFTLFLKNKLLNKISQKKTLPTIKSASEIERLLSQRSIAPPYLHTKPQERPEKEIKIRTMADIEPVKKKQPIETKLSKRQLALNAQCVVKGDYTTYQVPPASLLNHPKKVDQPLLKKELKKQAEVLQDTLMSFGIEAKVGEINCGPTITSFEVHPAIGVKVQKIKTLENDIALNLQAKSIRIIAPIPGKAAVGVEVPSIYPQEVSFKELLTQYQSHVRKMMVPLLLGKTVSGDSVISDLSKMPHCLIAGATGSGKSVCVNTLIMSILMNARPDEIKLVMIDPKKVELTPYTNLPHMLAPVITEPHGAYAALSWLVKEMQTRYDILKQLGVRNITAFNNRQINQELESSLNIPIPAKMYAIVAIIDEFADLIMASSSDLETPIARIAQMARAVGIHLILATQRPSREVITGLIKANFPTRIAFKVASRINSQIILDDVGAESLLGNGDMLFLPPGTSTLIRSQGVYISDEEINRVVSFICNQSPPNYLIESFDKMRFEDLSSEEGAESGPRDMLYEQALNLVIETGMASTTFLQRKLKIGYARAASLMDELESKKVISSQEGAKPRRILVDPKDSLLKPNKVNDTE</sequence>
<protein>
    <submittedName>
        <fullName evidence="17">DNA translocase FtsK</fullName>
    </submittedName>
</protein>
<gene>
    <name evidence="17" type="ORF">RHABOEDO_001435</name>
</gene>
<keyword evidence="12" id="KW-0131">Cell cycle</keyword>
<keyword evidence="11 15" id="KW-0472">Membrane</keyword>
<evidence type="ECO:0000256" key="3">
    <source>
        <dbReference type="ARBA" id="ARBA00022475"/>
    </source>
</evidence>
<name>A0ABX8V1N7_9BACT</name>
<feature type="transmembrane region" description="Helical" evidence="15">
    <location>
        <begin position="169"/>
        <end position="189"/>
    </location>
</feature>
<dbReference type="Pfam" id="PF17854">
    <property type="entry name" value="FtsK_alpha"/>
    <property type="match status" value="1"/>
</dbReference>
<feature type="region of interest" description="Disordered" evidence="14">
    <location>
        <begin position="765"/>
        <end position="784"/>
    </location>
</feature>
<evidence type="ECO:0000256" key="4">
    <source>
        <dbReference type="ARBA" id="ARBA00022618"/>
    </source>
</evidence>
<dbReference type="InterPro" id="IPR036388">
    <property type="entry name" value="WH-like_DNA-bd_sf"/>
</dbReference>
<dbReference type="InterPro" id="IPR018541">
    <property type="entry name" value="Ftsk_gamma"/>
</dbReference>
<dbReference type="InterPro" id="IPR050206">
    <property type="entry name" value="FtsK/SpoIIIE/SftA"/>
</dbReference>
<keyword evidence="8 13" id="KW-0067">ATP-binding</keyword>
<evidence type="ECO:0000313" key="17">
    <source>
        <dbReference type="EMBL" id="QYF49155.1"/>
    </source>
</evidence>
<evidence type="ECO:0000256" key="10">
    <source>
        <dbReference type="ARBA" id="ARBA00023125"/>
    </source>
</evidence>
<dbReference type="InterPro" id="IPR036390">
    <property type="entry name" value="WH_DNA-bd_sf"/>
</dbReference>
<keyword evidence="18" id="KW-1185">Reference proteome</keyword>
<dbReference type="InterPro" id="IPR041027">
    <property type="entry name" value="FtsK_alpha"/>
</dbReference>
<organism evidence="17 18">
    <name type="scientific">Candidatus Rhabdochlamydia oedothoracis</name>
    <dbReference type="NCBI Taxonomy" id="2720720"/>
    <lineage>
        <taxon>Bacteria</taxon>
        <taxon>Pseudomonadati</taxon>
        <taxon>Chlamydiota</taxon>
        <taxon>Chlamydiia</taxon>
        <taxon>Parachlamydiales</taxon>
        <taxon>Candidatus Rhabdochlamydiaceae</taxon>
        <taxon>Candidatus Rhabdochlamydia</taxon>
    </lineage>
</organism>
<dbReference type="EMBL" id="CP075587">
    <property type="protein sequence ID" value="QYF49155.1"/>
    <property type="molecule type" value="Genomic_DNA"/>
</dbReference>
<evidence type="ECO:0000256" key="7">
    <source>
        <dbReference type="ARBA" id="ARBA00022829"/>
    </source>
</evidence>
<dbReference type="PROSITE" id="PS50901">
    <property type="entry name" value="FTSK"/>
    <property type="match status" value="1"/>
</dbReference>
<reference evidence="17 18" key="1">
    <citation type="journal article" date="2022" name="bioRxiv">
        <title>Ecology and evolution of chlamydial symbionts of arthropods.</title>
        <authorList>
            <person name="Halter T."/>
            <person name="Koestlbacher S."/>
            <person name="Collingro A."/>
            <person name="Sixt B.S."/>
            <person name="Toenshoff E.R."/>
            <person name="Hendrickx F."/>
            <person name="Kostanjsek R."/>
            <person name="Horn M."/>
        </authorList>
    </citation>
    <scope>NUCLEOTIDE SEQUENCE [LARGE SCALE GENOMIC DNA]</scope>
    <source>
        <strain evidence="17">W744xW776</strain>
    </source>
</reference>
<keyword evidence="6 13" id="KW-0547">Nucleotide-binding</keyword>
<dbReference type="SUPFAM" id="SSF46785">
    <property type="entry name" value="Winged helix' DNA-binding domain"/>
    <property type="match status" value="1"/>
</dbReference>
<dbReference type="InterPro" id="IPR025199">
    <property type="entry name" value="FtsK_4TM"/>
</dbReference>
<keyword evidence="5 15" id="KW-0812">Transmembrane</keyword>
<comment type="similarity">
    <text evidence="2">Belongs to the FtsK/SpoIIIE/SftA family.</text>
</comment>
<keyword evidence="4" id="KW-0132">Cell division</keyword>
<evidence type="ECO:0000313" key="18">
    <source>
        <dbReference type="Proteomes" id="UP000826014"/>
    </source>
</evidence>
<feature type="compositionally biased region" description="Basic and acidic residues" evidence="14">
    <location>
        <begin position="766"/>
        <end position="784"/>
    </location>
</feature>
<evidence type="ECO:0000259" key="16">
    <source>
        <dbReference type="PROSITE" id="PS50901"/>
    </source>
</evidence>
<evidence type="ECO:0000256" key="5">
    <source>
        <dbReference type="ARBA" id="ARBA00022692"/>
    </source>
</evidence>
<dbReference type="RefSeq" id="WP_215217452.1">
    <property type="nucleotide sequence ID" value="NZ_CP075587.1"/>
</dbReference>
<evidence type="ECO:0000256" key="15">
    <source>
        <dbReference type="SAM" id="Phobius"/>
    </source>
</evidence>
<dbReference type="PANTHER" id="PTHR22683">
    <property type="entry name" value="SPORULATION PROTEIN RELATED"/>
    <property type="match status" value="1"/>
</dbReference>
<dbReference type="Gene3D" id="3.30.980.40">
    <property type="match status" value="1"/>
</dbReference>
<keyword evidence="3" id="KW-1003">Cell membrane</keyword>
<dbReference type="Gene3D" id="3.40.50.300">
    <property type="entry name" value="P-loop containing nucleotide triphosphate hydrolases"/>
    <property type="match status" value="1"/>
</dbReference>
<accession>A0ABX8V1N7</accession>
<dbReference type="Proteomes" id="UP000826014">
    <property type="component" value="Chromosome"/>
</dbReference>
<dbReference type="InterPro" id="IPR002543">
    <property type="entry name" value="FtsK_dom"/>
</dbReference>
<feature type="domain" description="FtsK" evidence="16">
    <location>
        <begin position="431"/>
        <end position="630"/>
    </location>
</feature>
<keyword evidence="7" id="KW-0159">Chromosome partition</keyword>
<feature type="transmembrane region" description="Helical" evidence="15">
    <location>
        <begin position="59"/>
        <end position="81"/>
    </location>
</feature>
<dbReference type="InterPro" id="IPR027417">
    <property type="entry name" value="P-loop_NTPase"/>
</dbReference>
<feature type="binding site" evidence="13">
    <location>
        <begin position="448"/>
        <end position="455"/>
    </location>
    <ligand>
        <name>ATP</name>
        <dbReference type="ChEBI" id="CHEBI:30616"/>
    </ligand>
</feature>
<comment type="subcellular location">
    <subcellularLocation>
        <location evidence="1">Cell membrane</location>
        <topology evidence="1">Multi-pass membrane protein</topology>
    </subcellularLocation>
</comment>
<evidence type="ECO:0000256" key="9">
    <source>
        <dbReference type="ARBA" id="ARBA00022989"/>
    </source>
</evidence>
<keyword evidence="9 15" id="KW-1133">Transmembrane helix</keyword>
<dbReference type="SUPFAM" id="SSF52540">
    <property type="entry name" value="P-loop containing nucleoside triphosphate hydrolases"/>
    <property type="match status" value="1"/>
</dbReference>
<dbReference type="Pfam" id="PF13491">
    <property type="entry name" value="FtsK_4TM"/>
    <property type="match status" value="1"/>
</dbReference>
<dbReference type="SMART" id="SM00843">
    <property type="entry name" value="Ftsk_gamma"/>
    <property type="match status" value="1"/>
</dbReference>
<dbReference type="PANTHER" id="PTHR22683:SF41">
    <property type="entry name" value="DNA TRANSLOCASE FTSK"/>
    <property type="match status" value="1"/>
</dbReference>
<feature type="transmembrane region" description="Helical" evidence="15">
    <location>
        <begin position="21"/>
        <end position="39"/>
    </location>
</feature>
<evidence type="ECO:0000256" key="2">
    <source>
        <dbReference type="ARBA" id="ARBA00006474"/>
    </source>
</evidence>
<evidence type="ECO:0000256" key="14">
    <source>
        <dbReference type="SAM" id="MobiDB-lite"/>
    </source>
</evidence>
<dbReference type="Gene3D" id="1.10.10.10">
    <property type="entry name" value="Winged helix-like DNA-binding domain superfamily/Winged helix DNA-binding domain"/>
    <property type="match status" value="1"/>
</dbReference>